<feature type="transmembrane region" description="Helical" evidence="12">
    <location>
        <begin position="61"/>
        <end position="85"/>
    </location>
</feature>
<keyword evidence="15" id="KW-1185">Reference proteome</keyword>
<dbReference type="Proteomes" id="UP000250028">
    <property type="component" value="Unassembled WGS sequence"/>
</dbReference>
<comment type="subcellular location">
    <subcellularLocation>
        <location evidence="1">Cell membrane</location>
        <topology evidence="1">Multi-pass membrane protein</topology>
    </subcellularLocation>
</comment>
<evidence type="ECO:0000256" key="4">
    <source>
        <dbReference type="ARBA" id="ARBA00022475"/>
    </source>
</evidence>
<dbReference type="PANTHER" id="PTHR43045:SF1">
    <property type="entry name" value="SHIKIMATE TRANSPORTER"/>
    <property type="match status" value="1"/>
</dbReference>
<dbReference type="SUPFAM" id="SSF103473">
    <property type="entry name" value="MFS general substrate transporter"/>
    <property type="match status" value="1"/>
</dbReference>
<feature type="transmembrane region" description="Helical" evidence="12">
    <location>
        <begin position="173"/>
        <end position="191"/>
    </location>
</feature>
<name>A0A2Y8ZM05_9MICO</name>
<dbReference type="GO" id="GO:0005886">
    <property type="term" value="C:plasma membrane"/>
    <property type="evidence" value="ECO:0007669"/>
    <property type="project" value="UniProtKB-SubCell"/>
</dbReference>
<evidence type="ECO:0000313" key="14">
    <source>
        <dbReference type="EMBL" id="SSA33025.1"/>
    </source>
</evidence>
<feature type="compositionally biased region" description="Basic and acidic residues" evidence="11">
    <location>
        <begin position="1"/>
        <end position="19"/>
    </location>
</feature>
<evidence type="ECO:0000256" key="10">
    <source>
        <dbReference type="ARBA" id="ARBA00039918"/>
    </source>
</evidence>
<keyword evidence="4" id="KW-1003">Cell membrane</keyword>
<comment type="similarity">
    <text evidence="2">Belongs to the major facilitator superfamily. Metabolite:H+ Symporter (MHS) family (TC 2.A.1.6) family.</text>
</comment>
<feature type="transmembrane region" description="Helical" evidence="12">
    <location>
        <begin position="197"/>
        <end position="216"/>
    </location>
</feature>
<feature type="transmembrane region" description="Helical" evidence="12">
    <location>
        <begin position="97"/>
        <end position="118"/>
    </location>
</feature>
<evidence type="ECO:0000256" key="12">
    <source>
        <dbReference type="SAM" id="Phobius"/>
    </source>
</evidence>
<comment type="function">
    <text evidence="9">May be a proton symporter involved in the uptake of osmolytes such as proline and glycine betaine.</text>
</comment>
<feature type="transmembrane region" description="Helical" evidence="12">
    <location>
        <begin position="416"/>
        <end position="434"/>
    </location>
</feature>
<feature type="transmembrane region" description="Helical" evidence="12">
    <location>
        <begin position="288"/>
        <end position="307"/>
    </location>
</feature>
<sequence length="468" mass="50670">MPDLSDMHLPGHDRPELKKTPGKAAASGWVGSALEYYDFFLYASAAALVFPQVFFPKGNDAVAIIGSLATFGVGYVARPVGAFFMGHFGDTIGRKKVLVICMMMMGTSTFLVGCLPSYDTIGLWAPAALVFLRLLQGFAVSGELAGAAAMTLEHAPFGKRGFYGSFNLQGTQAGQILAAALFIPLSAWLPDDQFTSWGWRIPFLLSALVVLAAYIIRSRVDETPAFQEEILENEVPRAPIPTAFAQSKANMARVMIMCFVNAVAVTTTVFGAAYATQDGYGLKMDKTTFLWIPVAGNIAAVLIIPFVGRLSDKIGRRPVYITGTLLSGALVFPYLVAIQHKNDLAALVMAVVMWGVFYQGYNAVYPSFFLELFPTKTRVTATAIATQVGFGFTGFIPTLESWIAPPGTNRSVPLTVGLFVFGFTILAAIAAYTVREPFRIPLDQLGKRDAQPLSKEEYEQARSQPVSV</sequence>
<dbReference type="InterPro" id="IPR011701">
    <property type="entry name" value="MFS"/>
</dbReference>
<dbReference type="PROSITE" id="PS00216">
    <property type="entry name" value="SUGAR_TRANSPORT_1"/>
    <property type="match status" value="1"/>
</dbReference>
<gene>
    <name evidence="14" type="ORF">SAMN04489750_0296</name>
</gene>
<dbReference type="Pfam" id="PF07690">
    <property type="entry name" value="MFS_1"/>
    <property type="match status" value="1"/>
</dbReference>
<keyword evidence="6" id="KW-0769">Symport</keyword>
<feature type="transmembrane region" description="Helical" evidence="12">
    <location>
        <begin position="254"/>
        <end position="276"/>
    </location>
</feature>
<keyword evidence="7 12" id="KW-1133">Transmembrane helix</keyword>
<dbReference type="Pfam" id="PF00083">
    <property type="entry name" value="Sugar_tr"/>
    <property type="match status" value="1"/>
</dbReference>
<dbReference type="GO" id="GO:0015293">
    <property type="term" value="F:symporter activity"/>
    <property type="evidence" value="ECO:0007669"/>
    <property type="project" value="UniProtKB-KW"/>
</dbReference>
<evidence type="ECO:0000313" key="15">
    <source>
        <dbReference type="Proteomes" id="UP000250028"/>
    </source>
</evidence>
<proteinExistence type="inferred from homology"/>
<feature type="transmembrane region" description="Helical" evidence="12">
    <location>
        <begin position="130"/>
        <end position="152"/>
    </location>
</feature>
<dbReference type="InterPro" id="IPR036259">
    <property type="entry name" value="MFS_trans_sf"/>
</dbReference>
<accession>A0A2Y8ZM05</accession>
<evidence type="ECO:0000256" key="3">
    <source>
        <dbReference type="ARBA" id="ARBA00022448"/>
    </source>
</evidence>
<keyword evidence="8 12" id="KW-0472">Membrane</keyword>
<protein>
    <recommendedName>
        <fullName evidence="10">Putative proline/betaine transporter</fullName>
    </recommendedName>
</protein>
<feature type="transmembrane region" description="Helical" evidence="12">
    <location>
        <begin position="377"/>
        <end position="396"/>
    </location>
</feature>
<evidence type="ECO:0000256" key="6">
    <source>
        <dbReference type="ARBA" id="ARBA00022847"/>
    </source>
</evidence>
<dbReference type="InterPro" id="IPR005828">
    <property type="entry name" value="MFS_sugar_transport-like"/>
</dbReference>
<dbReference type="FunFam" id="1.20.1250.20:FF:000001">
    <property type="entry name" value="Dicarboxylate MFS transporter"/>
    <property type="match status" value="1"/>
</dbReference>
<dbReference type="PROSITE" id="PS50850">
    <property type="entry name" value="MFS"/>
    <property type="match status" value="1"/>
</dbReference>
<evidence type="ECO:0000259" key="13">
    <source>
        <dbReference type="PROSITE" id="PS50850"/>
    </source>
</evidence>
<dbReference type="EMBL" id="UESZ01000001">
    <property type="protein sequence ID" value="SSA33025.1"/>
    <property type="molecule type" value="Genomic_DNA"/>
</dbReference>
<keyword evidence="3" id="KW-0813">Transport</keyword>
<feature type="domain" description="Major facilitator superfamily (MFS) profile" evidence="13">
    <location>
        <begin position="24"/>
        <end position="439"/>
    </location>
</feature>
<dbReference type="AlphaFoldDB" id="A0A2Y8ZM05"/>
<dbReference type="RefSeq" id="WP_245933934.1">
    <property type="nucleotide sequence ID" value="NZ_QGDN01000001.1"/>
</dbReference>
<evidence type="ECO:0000256" key="9">
    <source>
        <dbReference type="ARBA" id="ARBA00037295"/>
    </source>
</evidence>
<feature type="transmembrane region" description="Helical" evidence="12">
    <location>
        <begin position="319"/>
        <end position="338"/>
    </location>
</feature>
<evidence type="ECO:0000256" key="1">
    <source>
        <dbReference type="ARBA" id="ARBA00004651"/>
    </source>
</evidence>
<feature type="transmembrane region" description="Helical" evidence="12">
    <location>
        <begin position="344"/>
        <end position="365"/>
    </location>
</feature>
<dbReference type="InterPro" id="IPR005829">
    <property type="entry name" value="Sugar_transporter_CS"/>
</dbReference>
<dbReference type="CDD" id="cd17369">
    <property type="entry name" value="MFS_ShiA_like"/>
    <property type="match status" value="1"/>
</dbReference>
<organism evidence="14 15">
    <name type="scientific">Branchiibius hedensis</name>
    <dbReference type="NCBI Taxonomy" id="672460"/>
    <lineage>
        <taxon>Bacteria</taxon>
        <taxon>Bacillati</taxon>
        <taxon>Actinomycetota</taxon>
        <taxon>Actinomycetes</taxon>
        <taxon>Micrococcales</taxon>
        <taxon>Dermacoccaceae</taxon>
        <taxon>Branchiibius</taxon>
    </lineage>
</organism>
<dbReference type="Gene3D" id="1.20.1250.20">
    <property type="entry name" value="MFS general substrate transporter like domains"/>
    <property type="match status" value="1"/>
</dbReference>
<evidence type="ECO:0000256" key="8">
    <source>
        <dbReference type="ARBA" id="ARBA00023136"/>
    </source>
</evidence>
<evidence type="ECO:0000256" key="11">
    <source>
        <dbReference type="SAM" id="MobiDB-lite"/>
    </source>
</evidence>
<evidence type="ECO:0000256" key="5">
    <source>
        <dbReference type="ARBA" id="ARBA00022692"/>
    </source>
</evidence>
<evidence type="ECO:0000256" key="7">
    <source>
        <dbReference type="ARBA" id="ARBA00022989"/>
    </source>
</evidence>
<dbReference type="InterPro" id="IPR020846">
    <property type="entry name" value="MFS_dom"/>
</dbReference>
<dbReference type="PANTHER" id="PTHR43045">
    <property type="entry name" value="SHIKIMATE TRANSPORTER"/>
    <property type="match status" value="1"/>
</dbReference>
<evidence type="ECO:0000256" key="2">
    <source>
        <dbReference type="ARBA" id="ARBA00008240"/>
    </source>
</evidence>
<keyword evidence="5 12" id="KW-0812">Transmembrane</keyword>
<reference evidence="15" key="1">
    <citation type="submission" date="2016-10" db="EMBL/GenBank/DDBJ databases">
        <authorList>
            <person name="Varghese N."/>
            <person name="Submissions S."/>
        </authorList>
    </citation>
    <scope>NUCLEOTIDE SEQUENCE [LARGE SCALE GENOMIC DNA]</scope>
    <source>
        <strain evidence="15">DSM 22951</strain>
    </source>
</reference>
<feature type="region of interest" description="Disordered" evidence="11">
    <location>
        <begin position="1"/>
        <end position="23"/>
    </location>
</feature>